<sequence length="80" mass="8578">MRFSAVIGLLLTMAVGTQAGLYCQCLYSDGSHCCIADNRGDCTSSCKDVKPLFEDKGCNAGGKFSDVSAWNAQWRTACND</sequence>
<evidence type="ECO:0000256" key="1">
    <source>
        <dbReference type="SAM" id="SignalP"/>
    </source>
</evidence>
<evidence type="ECO:0008006" key="4">
    <source>
        <dbReference type="Google" id="ProtNLM"/>
    </source>
</evidence>
<dbReference type="AlphaFoldDB" id="A0A4Q4MZ10"/>
<dbReference type="Proteomes" id="UP000291422">
    <property type="component" value="Unassembled WGS sequence"/>
</dbReference>
<name>A0A4Q4MZ10_ALTAL</name>
<evidence type="ECO:0000313" key="2">
    <source>
        <dbReference type="EMBL" id="RYN64942.1"/>
    </source>
</evidence>
<accession>A0A4Q4MZ10</accession>
<feature type="signal peptide" evidence="1">
    <location>
        <begin position="1"/>
        <end position="19"/>
    </location>
</feature>
<reference evidence="3" key="1">
    <citation type="journal article" date="2019" name="bioRxiv">
        <title>Genomics, evolutionary history and diagnostics of the Alternaria alternata species group including apple and Asian pear pathotypes.</title>
        <authorList>
            <person name="Armitage A.D."/>
            <person name="Cockerton H.M."/>
            <person name="Sreenivasaprasad S."/>
            <person name="Woodhall J.W."/>
            <person name="Lane C.R."/>
            <person name="Harrison R.J."/>
            <person name="Clarkson J.P."/>
        </authorList>
    </citation>
    <scope>NUCLEOTIDE SEQUENCE [LARGE SCALE GENOMIC DNA]</scope>
    <source>
        <strain evidence="3">FERA 1177</strain>
    </source>
</reference>
<gene>
    <name evidence="2" type="ORF">AA0117_g12330</name>
</gene>
<organism evidence="2 3">
    <name type="scientific">Alternaria alternata</name>
    <name type="common">Alternaria rot fungus</name>
    <name type="synonym">Torula alternata</name>
    <dbReference type="NCBI Taxonomy" id="5599"/>
    <lineage>
        <taxon>Eukaryota</taxon>
        <taxon>Fungi</taxon>
        <taxon>Dikarya</taxon>
        <taxon>Ascomycota</taxon>
        <taxon>Pezizomycotina</taxon>
        <taxon>Dothideomycetes</taxon>
        <taxon>Pleosporomycetidae</taxon>
        <taxon>Pleosporales</taxon>
        <taxon>Pleosporineae</taxon>
        <taxon>Pleosporaceae</taxon>
        <taxon>Alternaria</taxon>
        <taxon>Alternaria sect. Alternaria</taxon>
        <taxon>Alternaria alternata complex</taxon>
    </lineage>
</organism>
<proteinExistence type="predicted"/>
<keyword evidence="1" id="KW-0732">Signal</keyword>
<evidence type="ECO:0000313" key="3">
    <source>
        <dbReference type="Proteomes" id="UP000291422"/>
    </source>
</evidence>
<protein>
    <recommendedName>
        <fullName evidence="4">Extracellular membrane protein CFEM domain-containing protein</fullName>
    </recommendedName>
</protein>
<comment type="caution">
    <text evidence="2">The sequence shown here is derived from an EMBL/GenBank/DDBJ whole genome shotgun (WGS) entry which is preliminary data.</text>
</comment>
<feature type="chain" id="PRO_5020263626" description="Extracellular membrane protein CFEM domain-containing protein" evidence="1">
    <location>
        <begin position="20"/>
        <end position="80"/>
    </location>
</feature>
<dbReference type="EMBL" id="PDXD01000069">
    <property type="protein sequence ID" value="RYN64942.1"/>
    <property type="molecule type" value="Genomic_DNA"/>
</dbReference>